<feature type="domain" description="HTH luxR-type" evidence="3">
    <location>
        <begin position="198"/>
        <end position="255"/>
    </location>
</feature>
<dbReference type="GO" id="GO:0006355">
    <property type="term" value="P:regulation of DNA-templated transcription"/>
    <property type="evidence" value="ECO:0007669"/>
    <property type="project" value="InterPro"/>
</dbReference>
<proteinExistence type="predicted"/>
<dbReference type="SMART" id="SM00421">
    <property type="entry name" value="HTH_LUXR"/>
    <property type="match status" value="1"/>
</dbReference>
<dbReference type="KEGG" id="mana:MAMMFC1_00833"/>
<dbReference type="InterPro" id="IPR036388">
    <property type="entry name" value="WH-like_DNA-bd_sf"/>
</dbReference>
<dbReference type="GO" id="GO:0003677">
    <property type="term" value="F:DNA binding"/>
    <property type="evidence" value="ECO:0007669"/>
    <property type="project" value="InterPro"/>
</dbReference>
<reference evidence="4 5" key="1">
    <citation type="journal article" date="2018" name="Int. J. Syst. Evol. Microbiol.">
        <title>Methylomusa anaerophila gen. nov., sp. nov., an anaerobic methanol-utilizing bacterium isolated from a microbial fuel cell.</title>
        <authorList>
            <person name="Amano N."/>
            <person name="Yamamuro A."/>
            <person name="Miyahara M."/>
            <person name="Kouzuma A."/>
            <person name="Abe T."/>
            <person name="Watanabe K."/>
        </authorList>
    </citation>
    <scope>NUCLEOTIDE SEQUENCE [LARGE SCALE GENOMIC DNA]</scope>
    <source>
        <strain evidence="4 5">MMFC1</strain>
    </source>
</reference>
<dbReference type="Gene3D" id="1.10.10.10">
    <property type="entry name" value="Winged helix-like DNA-binding domain superfamily/Winged helix DNA-binding domain"/>
    <property type="match status" value="1"/>
</dbReference>
<keyword evidence="5" id="KW-1185">Reference proteome</keyword>
<dbReference type="InterPro" id="IPR016032">
    <property type="entry name" value="Sig_transdc_resp-reg_C-effctor"/>
</dbReference>
<dbReference type="OrthoDB" id="1137593at2"/>
<keyword evidence="2" id="KW-0804">Transcription</keyword>
<evidence type="ECO:0000256" key="1">
    <source>
        <dbReference type="ARBA" id="ARBA00023015"/>
    </source>
</evidence>
<dbReference type="InterPro" id="IPR000792">
    <property type="entry name" value="Tscrpt_reg_LuxR_C"/>
</dbReference>
<dbReference type="Gene3D" id="3.30.450.40">
    <property type="match status" value="1"/>
</dbReference>
<dbReference type="Pfam" id="PF00196">
    <property type="entry name" value="GerE"/>
    <property type="match status" value="1"/>
</dbReference>
<evidence type="ECO:0000313" key="4">
    <source>
        <dbReference type="EMBL" id="BBB90185.1"/>
    </source>
</evidence>
<evidence type="ECO:0000313" key="5">
    <source>
        <dbReference type="Proteomes" id="UP000276437"/>
    </source>
</evidence>
<dbReference type="PRINTS" id="PR00038">
    <property type="entry name" value="HTHLUXR"/>
</dbReference>
<dbReference type="SUPFAM" id="SSF46894">
    <property type="entry name" value="C-terminal effector domain of the bipartite response regulators"/>
    <property type="match status" value="1"/>
</dbReference>
<accession>A0A348AGI7</accession>
<evidence type="ECO:0000256" key="2">
    <source>
        <dbReference type="ARBA" id="ARBA00023163"/>
    </source>
</evidence>
<dbReference type="EMBL" id="AP018449">
    <property type="protein sequence ID" value="BBB90185.1"/>
    <property type="molecule type" value="Genomic_DNA"/>
</dbReference>
<dbReference type="AlphaFoldDB" id="A0A348AGI7"/>
<sequence>MDNSVKKANRLEITNRFIHPKKVLPEQELQELLKHNELLISVSKPILRKILDSCISMGNLLMLCDSQGYITNLSGDLEIIQWLFERGFKLGTCMDYESSGLNAVSLAIQTKQLSEVKGRLHHCVSLRKWSSVAAPIQFQGNIVAMINLMTPLAVETTESKVIVQLLSDYISIHLEKCEKSYDSIAKNVFYGTLILNTDLNLTIKEIDIIYRLYQGEKLAELPTKMSLSPNTIKSHVKSIYSKFGVNKLIDCLDAVQLIFEKANEIN</sequence>
<evidence type="ECO:0000259" key="3">
    <source>
        <dbReference type="SMART" id="SM00421"/>
    </source>
</evidence>
<name>A0A348AGI7_9FIRM</name>
<organism evidence="4 5">
    <name type="scientific">Methylomusa anaerophila</name>
    <dbReference type="NCBI Taxonomy" id="1930071"/>
    <lineage>
        <taxon>Bacteria</taxon>
        <taxon>Bacillati</taxon>
        <taxon>Bacillota</taxon>
        <taxon>Negativicutes</taxon>
        <taxon>Selenomonadales</taxon>
        <taxon>Sporomusaceae</taxon>
        <taxon>Methylomusa</taxon>
    </lineage>
</organism>
<keyword evidence="1" id="KW-0805">Transcription regulation</keyword>
<dbReference type="RefSeq" id="WP_126306722.1">
    <property type="nucleotide sequence ID" value="NZ_AP018449.1"/>
</dbReference>
<protein>
    <submittedName>
        <fullName evidence="4">Acetoin dehydrogenase operon transcriptional activator AcoR</fullName>
    </submittedName>
</protein>
<dbReference type="Proteomes" id="UP000276437">
    <property type="component" value="Chromosome"/>
</dbReference>
<gene>
    <name evidence="4" type="primary">acoR</name>
    <name evidence="4" type="ORF">MAMMFC1_00833</name>
</gene>
<dbReference type="InterPro" id="IPR029016">
    <property type="entry name" value="GAF-like_dom_sf"/>
</dbReference>